<reference evidence="2" key="1">
    <citation type="submission" date="2009-10" db="EMBL/GenBank/DDBJ databases">
        <title>The genome sequence of Streptomyces sviceus strain ATCC 29083.</title>
        <authorList>
            <consortium name="The Broad Institute Genome Sequencing Platform"/>
            <consortium name="Broad Institute Microbial Sequencing Center"/>
            <person name="Fischbach M."/>
            <person name="Godfrey P."/>
            <person name="Ward D."/>
            <person name="Young S."/>
            <person name="Zeng Q."/>
            <person name="Koehrsen M."/>
            <person name="Alvarado L."/>
            <person name="Berlin A.M."/>
            <person name="Bochicchio J."/>
            <person name="Borenstein D."/>
            <person name="Chapman S.B."/>
            <person name="Chen Z."/>
            <person name="Engels R."/>
            <person name="Freedman E."/>
            <person name="Gellesch M."/>
            <person name="Goldberg J."/>
            <person name="Griggs A."/>
            <person name="Gujja S."/>
            <person name="Heilman E.R."/>
            <person name="Heiman D.I."/>
            <person name="Hepburn T.A."/>
            <person name="Howarth C."/>
            <person name="Jen D."/>
            <person name="Larson L."/>
            <person name="Lewis B."/>
            <person name="Mehta T."/>
            <person name="Park D."/>
            <person name="Pearson M."/>
            <person name="Richards J."/>
            <person name="Roberts A."/>
            <person name="Saif S."/>
            <person name="Shea T.D."/>
            <person name="Shenoy N."/>
            <person name="Sisk P."/>
            <person name="Stolte C."/>
            <person name="Sykes S.N."/>
            <person name="Thomson T."/>
            <person name="Walk T."/>
            <person name="White J."/>
            <person name="Yandava C."/>
            <person name="Straight P."/>
            <person name="Clardy J."/>
            <person name="Hung D."/>
            <person name="Kolter R."/>
            <person name="Mekalanos J."/>
            <person name="Walker S."/>
            <person name="Walsh C.T."/>
            <person name="Wieland-Brown L.C."/>
            <person name="Haas B."/>
            <person name="Nusbaum C."/>
            <person name="Birren B."/>
        </authorList>
    </citation>
    <scope>NUCLEOTIDE SEQUENCE [LARGE SCALE GENOMIC DNA]</scope>
    <source>
        <strain evidence="2">ATCC 29083</strain>
    </source>
</reference>
<evidence type="ECO:0000256" key="1">
    <source>
        <dbReference type="SAM" id="MobiDB-lite"/>
    </source>
</evidence>
<dbReference type="Proteomes" id="UP000002785">
    <property type="component" value="Chromosome"/>
</dbReference>
<name>B5HRX0_STRX2</name>
<gene>
    <name evidence="2" type="ORF">SSEG_02155</name>
</gene>
<organism evidence="2 3">
    <name type="scientific">Streptomyces sviceus (strain ATCC 29083 / DSM 924 / JCM 4929 / NBRC 13980 / NCIMB 11184 / NRRL 5439 / UC 5370)</name>
    <dbReference type="NCBI Taxonomy" id="463191"/>
    <lineage>
        <taxon>Bacteria</taxon>
        <taxon>Bacillati</taxon>
        <taxon>Actinomycetota</taxon>
        <taxon>Actinomycetes</taxon>
        <taxon>Kitasatosporales</taxon>
        <taxon>Streptomycetaceae</taxon>
        <taxon>Streptomyces</taxon>
    </lineage>
</organism>
<accession>B5HRX0</accession>
<sequence length="68" mass="7607">MQCRVRGAGVEADRSSTVTAGQRRADRHGRSASPAYAPFRTQVVCVIRIRDDDTDTGYDNTRLKLKRP</sequence>
<feature type="region of interest" description="Disordered" evidence="1">
    <location>
        <begin position="1"/>
        <end position="34"/>
    </location>
</feature>
<dbReference type="EMBL" id="CM000951">
    <property type="protein sequence ID" value="EDY55575.1"/>
    <property type="molecule type" value="Genomic_DNA"/>
</dbReference>
<proteinExistence type="predicted"/>
<keyword evidence="3" id="KW-1185">Reference proteome</keyword>
<dbReference type="AlphaFoldDB" id="B5HRX0"/>
<evidence type="ECO:0000313" key="2">
    <source>
        <dbReference type="EMBL" id="EDY55575.1"/>
    </source>
</evidence>
<evidence type="ECO:0000313" key="3">
    <source>
        <dbReference type="Proteomes" id="UP000002785"/>
    </source>
</evidence>
<protein>
    <submittedName>
        <fullName evidence="2">Uncharacterized protein</fullName>
    </submittedName>
</protein>
<dbReference type="HOGENOM" id="CLU_2792395_0_0_11"/>